<dbReference type="OrthoDB" id="3693098at2"/>
<accession>A0A1H9WU60</accession>
<dbReference type="STRING" id="402600.SAMN05216188_1443"/>
<dbReference type="AlphaFoldDB" id="A0A1H9WU60"/>
<reference evidence="2" key="1">
    <citation type="submission" date="2016-10" db="EMBL/GenBank/DDBJ databases">
        <authorList>
            <person name="Varghese N."/>
            <person name="Submissions S."/>
        </authorList>
    </citation>
    <scope>NUCLEOTIDE SEQUENCE [LARGE SCALE GENOMIC DNA]</scope>
    <source>
        <strain evidence="2">CGMCC 4.3525</strain>
    </source>
</reference>
<gene>
    <name evidence="1" type="ORF">SAMN05216188_1443</name>
</gene>
<dbReference type="Proteomes" id="UP000199352">
    <property type="component" value="Unassembled WGS sequence"/>
</dbReference>
<name>A0A1H9WU60_9PSEU</name>
<evidence type="ECO:0000313" key="1">
    <source>
        <dbReference type="EMBL" id="SES37468.1"/>
    </source>
</evidence>
<sequence>MSLVVPGASPVAIYPVLQHLIDLKDGGWKFLPMEPGHDYLDGFHTWSGGWTDSLRVKGEGDALGIRTDRDNSIVWEFAGSLIEVVHEFLVLPHPSDRLAPHLAKGRGPGV</sequence>
<dbReference type="EMBL" id="FOFR01000044">
    <property type="protein sequence ID" value="SES37468.1"/>
    <property type="molecule type" value="Genomic_DNA"/>
</dbReference>
<protein>
    <submittedName>
        <fullName evidence="1">Uncharacterized protein</fullName>
    </submittedName>
</protein>
<organism evidence="1 2">
    <name type="scientific">Lentzea xinjiangensis</name>
    <dbReference type="NCBI Taxonomy" id="402600"/>
    <lineage>
        <taxon>Bacteria</taxon>
        <taxon>Bacillati</taxon>
        <taxon>Actinomycetota</taxon>
        <taxon>Actinomycetes</taxon>
        <taxon>Pseudonocardiales</taxon>
        <taxon>Pseudonocardiaceae</taxon>
        <taxon>Lentzea</taxon>
    </lineage>
</organism>
<dbReference type="RefSeq" id="WP_089962505.1">
    <property type="nucleotide sequence ID" value="NZ_FOFR01000044.1"/>
</dbReference>
<evidence type="ECO:0000313" key="2">
    <source>
        <dbReference type="Proteomes" id="UP000199352"/>
    </source>
</evidence>
<keyword evidence="2" id="KW-1185">Reference proteome</keyword>
<proteinExistence type="predicted"/>